<keyword evidence="12" id="KW-1185">Reference proteome</keyword>
<dbReference type="PANTHER" id="PTHR12830:SF9">
    <property type="entry name" value="ANAPHASE-PROMOTING COMPLEX SUBUNIT 5"/>
    <property type="match status" value="1"/>
</dbReference>
<gene>
    <name evidence="11" type="ORF">GcM3_098005</name>
</gene>
<evidence type="ECO:0000256" key="3">
    <source>
        <dbReference type="ARBA" id="ARBA00022618"/>
    </source>
</evidence>
<dbReference type="InterPro" id="IPR008979">
    <property type="entry name" value="Galactose-bd-like_sf"/>
</dbReference>
<dbReference type="SUPFAM" id="SSF49785">
    <property type="entry name" value="Galactose-binding domain-like"/>
    <property type="match status" value="1"/>
</dbReference>
<evidence type="ECO:0000256" key="5">
    <source>
        <dbReference type="ARBA" id="ARBA00022786"/>
    </source>
</evidence>
<dbReference type="InterPro" id="IPR026000">
    <property type="entry name" value="Apc5_dom"/>
</dbReference>
<feature type="domain" description="Anaphase-promoting complex subunit 5" evidence="10">
    <location>
        <begin position="609"/>
        <end position="697"/>
    </location>
</feature>
<keyword evidence="3" id="KW-0132">Cell division</keyword>
<dbReference type="Pfam" id="PF08547">
    <property type="entry name" value="CIA30"/>
    <property type="match status" value="1"/>
</dbReference>
<dbReference type="STRING" id="62708.A0A420ICM2"/>
<keyword evidence="5" id="KW-0833">Ubl conjugation pathway</keyword>
<evidence type="ECO:0000313" key="12">
    <source>
        <dbReference type="Proteomes" id="UP000283383"/>
    </source>
</evidence>
<reference evidence="11 12" key="1">
    <citation type="journal article" date="2018" name="BMC Genomics">
        <title>Comparative genome analyses reveal sequence features reflecting distinct modes of host-adaptation between dicot and monocot powdery mildew.</title>
        <authorList>
            <person name="Wu Y."/>
            <person name="Ma X."/>
            <person name="Pan Z."/>
            <person name="Kale S.D."/>
            <person name="Song Y."/>
            <person name="King H."/>
            <person name="Zhang Q."/>
            <person name="Presley C."/>
            <person name="Deng X."/>
            <person name="Wei C.I."/>
            <person name="Xiao S."/>
        </authorList>
    </citation>
    <scope>NUCLEOTIDE SEQUENCE [LARGE SCALE GENOMIC DNA]</scope>
    <source>
        <strain evidence="11">UMSG3</strain>
    </source>
</reference>
<dbReference type="AlphaFoldDB" id="A0A420ICM2"/>
<evidence type="ECO:0000256" key="1">
    <source>
        <dbReference type="ARBA" id="ARBA00007450"/>
    </source>
</evidence>
<dbReference type="PANTHER" id="PTHR12830">
    <property type="entry name" value="ANAPHASE-PROMOTING COMPLEX SUBUNIT 5"/>
    <property type="match status" value="1"/>
</dbReference>
<dbReference type="Proteomes" id="UP000283383">
    <property type="component" value="Unassembled WGS sequence"/>
</dbReference>
<dbReference type="InterPro" id="IPR011990">
    <property type="entry name" value="TPR-like_helical_dom_sf"/>
</dbReference>
<dbReference type="UniPathway" id="UPA00143"/>
<dbReference type="Gene3D" id="1.25.40.10">
    <property type="entry name" value="Tetratricopeptide repeat domain"/>
    <property type="match status" value="1"/>
</dbReference>
<evidence type="ECO:0000256" key="2">
    <source>
        <dbReference type="ARBA" id="ARBA00016066"/>
    </source>
</evidence>
<organism evidence="11 12">
    <name type="scientific">Golovinomyces cichoracearum</name>
    <dbReference type="NCBI Taxonomy" id="62708"/>
    <lineage>
        <taxon>Eukaryota</taxon>
        <taxon>Fungi</taxon>
        <taxon>Dikarya</taxon>
        <taxon>Ascomycota</taxon>
        <taxon>Pezizomycotina</taxon>
        <taxon>Leotiomycetes</taxon>
        <taxon>Erysiphales</taxon>
        <taxon>Erysiphaceae</taxon>
        <taxon>Golovinomyces</taxon>
    </lineage>
</organism>
<evidence type="ECO:0000256" key="7">
    <source>
        <dbReference type="ARBA" id="ARBA00031069"/>
    </source>
</evidence>
<dbReference type="GO" id="GO:0045842">
    <property type="term" value="P:positive regulation of mitotic metaphase/anaphase transition"/>
    <property type="evidence" value="ECO:0007669"/>
    <property type="project" value="TreeGrafter"/>
</dbReference>
<comment type="function">
    <text evidence="8">Component of the anaphase promoting complex/cyclosome (APC/C), a cell cycle-regulated E3 ubiquitin ligase that controls progression through mitosis and the G1 phase of the cell cycle. The APC/C complex acts by mediating ubiquitination and subsequent degradation of target proteins: it mainly mediates the formation of 'Lys-11'-linked polyubiquitin chains and, to a lower extent, the formation of 'Lys-48'- and 'Lys-63'-linked polyubiquitin chains. The APC/C complex catalyzes assembly of branched 'Lys-11'-/'Lys-48'-linked branched ubiquitin chains on target proteins.</text>
</comment>
<comment type="caution">
    <text evidence="11">The sequence shown here is derived from an EMBL/GenBank/DDBJ whole genome shotgun (WGS) entry which is preliminary data.</text>
</comment>
<evidence type="ECO:0000256" key="4">
    <source>
        <dbReference type="ARBA" id="ARBA00022776"/>
    </source>
</evidence>
<comment type="similarity">
    <text evidence="1">Belongs to the APC5 family.</text>
</comment>
<name>A0A420ICM2_9PEZI</name>
<dbReference type="GO" id="GO:0031145">
    <property type="term" value="P:anaphase-promoting complex-dependent catabolic process"/>
    <property type="evidence" value="ECO:0007669"/>
    <property type="project" value="TreeGrafter"/>
</dbReference>
<protein>
    <recommendedName>
        <fullName evidence="2">Anaphase-promoting complex subunit 5</fullName>
    </recommendedName>
    <alternativeName>
        <fullName evidence="7">Cyclosome subunit 5</fullName>
    </alternativeName>
</protein>
<feature type="domain" description="NADH:ubiquinone oxidoreductase intermediate-associated protein 30" evidence="9">
    <location>
        <begin position="90"/>
        <end position="272"/>
    </location>
</feature>
<dbReference type="InterPro" id="IPR013857">
    <property type="entry name" value="NADH-UbQ_OxRdtase-assoc_prot30"/>
</dbReference>
<keyword evidence="4" id="KW-0498">Mitosis</keyword>
<evidence type="ECO:0000256" key="8">
    <source>
        <dbReference type="ARBA" id="ARBA00045696"/>
    </source>
</evidence>
<accession>A0A420ICM2</accession>
<keyword evidence="6" id="KW-0131">Cell cycle</keyword>
<dbReference type="GO" id="GO:0051301">
    <property type="term" value="P:cell division"/>
    <property type="evidence" value="ECO:0007669"/>
    <property type="project" value="UniProtKB-KW"/>
</dbReference>
<evidence type="ECO:0000256" key="6">
    <source>
        <dbReference type="ARBA" id="ARBA00023306"/>
    </source>
</evidence>
<dbReference type="InterPro" id="IPR037679">
    <property type="entry name" value="Apc5"/>
</dbReference>
<dbReference type="GO" id="GO:0005680">
    <property type="term" value="C:anaphase-promoting complex"/>
    <property type="evidence" value="ECO:0007669"/>
    <property type="project" value="InterPro"/>
</dbReference>
<dbReference type="GO" id="GO:0070979">
    <property type="term" value="P:protein K11-linked ubiquitination"/>
    <property type="evidence" value="ECO:0007669"/>
    <property type="project" value="TreeGrafter"/>
</dbReference>
<evidence type="ECO:0000313" key="11">
    <source>
        <dbReference type="EMBL" id="RKF72282.1"/>
    </source>
</evidence>
<dbReference type="Pfam" id="PF12862">
    <property type="entry name" value="ANAPC5"/>
    <property type="match status" value="1"/>
</dbReference>
<dbReference type="EMBL" id="MCBQ01009854">
    <property type="protein sequence ID" value="RKF72282.1"/>
    <property type="molecule type" value="Genomic_DNA"/>
</dbReference>
<sequence>MFPTIRIKLKWIREAKNSSLNLACYETFGNYNARAPRNKHICYYKTMRFTQKLTAKGFWGRSIEEFKRWSDMILNAEGLRVPTKPYVLTSFENKESITDCKIMSDQEIGGFSTVNLHWIPPCTRSSHTSAENVGGHAKFHGNISIQLPTNRPEVQRTGFAAWRTKDRGYTIFGKSLWDIDPYTFLALRIKSDNRRYFVNLQTESIVHTDIHQHRLYAKRPGEWETVLIPWTEFVRTNHGIVVEPQREMLRQSLRTIGIGLTDRIPGKFELCIERVWATNGLEGTIIVQDPMRGSYLKKKDGSKVRWIAHLPYEITSHFDPKSIIKPIEMNRYLTPTKIGLLVLIELYTESFMLNSSTIPIISFVLNQLLPHAPKTHRSESISSLEPFSRKLPFILDLKSFELLLVPHFASFSLLDTNLWDYFLKKLWNINSLDTLHVFFMGRKNLLVKSREEIKKDNEMGIPPPSEEMILLSHTSPFGSFIRKSCIEFERLKFSDTVALWTTFVNWRRDSKPHWATENANVRDWTGDKALNDIERSSGILSTEILGNVVYRYTDSQNPENTYFSTDNIEKLLEFQVEKMQRLGSRIPCEMMSKFKSILDQSVMIPSLSHYFVFLESWRSGDYPTSFDSLHRYFDYTMQNRDRLFYQYALMNLAVLQADFYCFDEAAAAMLETVSTARENKDMACLNFALNWLYHFGKVHPEIISETGPTNMLGVEREGLSYLRIKAKEAEMWTLWSSSLLSEGKLAMANGESLATVFENITKSSQLVIEKNLKGMIGPQTAILSSLWARLGISQLFKQHCEVFLSYHANFAVFEDTLRFTNRIACLHAGQGDYEVALNILESLNSNSLRSWKANQYWLKCKGIIRLKRALHCNQLDDAAQLLDQLLYSNDEDKDADLFFEINVLYIDYLTRRTDYSQALILIEKSLSSIRKDGEDKNQKNRLLILKALLYDKAGRPQKGLSIALRAASNAWQARLMPTLWAAMGAISNILTSLAEFQASTQILIAIFPRVLECGDCALNAQLYSLLGDAFMGLAGQAEMGSLKRKDSLKQCFHFTERGLKEFVSLNDVVGQRETTAKMATIMMVRSENFIADKYAKAYVELKECASS</sequence>
<proteinExistence type="inferred from homology"/>
<evidence type="ECO:0000259" key="9">
    <source>
        <dbReference type="Pfam" id="PF08547"/>
    </source>
</evidence>
<evidence type="ECO:0000259" key="10">
    <source>
        <dbReference type="Pfam" id="PF12862"/>
    </source>
</evidence>
<dbReference type="SUPFAM" id="SSF48452">
    <property type="entry name" value="TPR-like"/>
    <property type="match status" value="1"/>
</dbReference>